<dbReference type="Gene3D" id="1.20.90.10">
    <property type="entry name" value="Phospholipase A2 domain"/>
    <property type="match status" value="1"/>
</dbReference>
<dbReference type="WBParaSite" id="TMUE_3000010926.1">
    <property type="protein sequence ID" value="TMUE_3000010926.1"/>
    <property type="gene ID" value="WBGene00285145"/>
</dbReference>
<sequence length="106" mass="11757">MRSVPALVTAFFILQVAKGHQEGLEKIIHCATGQPLIKYLGKIIEKLGCPQRQSQIVYNVECRSNGTIICPTGTNNACAYSLCECQRLFAICIAQHKYPDKKPQCC</sequence>
<reference evidence="3" key="1">
    <citation type="submission" date="2019-12" db="UniProtKB">
        <authorList>
            <consortium name="WormBaseParasite"/>
        </authorList>
    </citation>
    <scope>IDENTIFICATION</scope>
</reference>
<evidence type="ECO:0000256" key="1">
    <source>
        <dbReference type="SAM" id="SignalP"/>
    </source>
</evidence>
<keyword evidence="1" id="KW-0732">Signal</keyword>
<name>A0A5S6QU41_TRIMR</name>
<dbReference type="Proteomes" id="UP000046395">
    <property type="component" value="Unassembled WGS sequence"/>
</dbReference>
<dbReference type="GO" id="GO:0050482">
    <property type="term" value="P:arachidonate secretion"/>
    <property type="evidence" value="ECO:0007669"/>
    <property type="project" value="InterPro"/>
</dbReference>
<dbReference type="SUPFAM" id="SSF48619">
    <property type="entry name" value="Phospholipase A2, PLA2"/>
    <property type="match status" value="1"/>
</dbReference>
<feature type="signal peptide" evidence="1">
    <location>
        <begin position="1"/>
        <end position="19"/>
    </location>
</feature>
<feature type="chain" id="PRO_5024306299" evidence="1">
    <location>
        <begin position="20"/>
        <end position="106"/>
    </location>
</feature>
<evidence type="ECO:0000313" key="2">
    <source>
        <dbReference type="Proteomes" id="UP000046395"/>
    </source>
</evidence>
<dbReference type="AlphaFoldDB" id="A0A5S6QU41"/>
<evidence type="ECO:0000313" key="3">
    <source>
        <dbReference type="WBParaSite" id="TMUE_3000010926.1"/>
    </source>
</evidence>
<organism evidence="2 3">
    <name type="scientific">Trichuris muris</name>
    <name type="common">Mouse whipworm</name>
    <dbReference type="NCBI Taxonomy" id="70415"/>
    <lineage>
        <taxon>Eukaryota</taxon>
        <taxon>Metazoa</taxon>
        <taxon>Ecdysozoa</taxon>
        <taxon>Nematoda</taxon>
        <taxon>Enoplea</taxon>
        <taxon>Dorylaimia</taxon>
        <taxon>Trichinellida</taxon>
        <taxon>Trichuridae</taxon>
        <taxon>Trichuris</taxon>
    </lineage>
</organism>
<dbReference type="InterPro" id="IPR036444">
    <property type="entry name" value="PLipase_A2_dom_sf"/>
</dbReference>
<protein>
    <submittedName>
        <fullName evidence="3">Uncharacterized protein</fullName>
    </submittedName>
</protein>
<accession>A0A5S6QU41</accession>
<proteinExistence type="predicted"/>
<dbReference type="GO" id="GO:0004623">
    <property type="term" value="F:phospholipase A2 activity"/>
    <property type="evidence" value="ECO:0007669"/>
    <property type="project" value="InterPro"/>
</dbReference>
<dbReference type="GO" id="GO:0006644">
    <property type="term" value="P:phospholipid metabolic process"/>
    <property type="evidence" value="ECO:0007669"/>
    <property type="project" value="InterPro"/>
</dbReference>
<keyword evidence="2" id="KW-1185">Reference proteome</keyword>